<keyword evidence="1" id="KW-1133">Transmembrane helix</keyword>
<dbReference type="Gene3D" id="3.55.50.30">
    <property type="match status" value="1"/>
</dbReference>
<dbReference type="InterPro" id="IPR006860">
    <property type="entry name" value="FecR"/>
</dbReference>
<dbReference type="GO" id="GO:0016989">
    <property type="term" value="F:sigma factor antagonist activity"/>
    <property type="evidence" value="ECO:0007669"/>
    <property type="project" value="TreeGrafter"/>
</dbReference>
<feature type="domain" description="Protein FecR C-terminal" evidence="3">
    <location>
        <begin position="325"/>
        <end position="392"/>
    </location>
</feature>
<dbReference type="PANTHER" id="PTHR30273:SF2">
    <property type="entry name" value="PROTEIN FECR"/>
    <property type="match status" value="1"/>
</dbReference>
<accession>A0A1T5PAN7</accession>
<dbReference type="Gene3D" id="2.60.120.1440">
    <property type="match status" value="1"/>
</dbReference>
<evidence type="ECO:0000256" key="1">
    <source>
        <dbReference type="SAM" id="Phobius"/>
    </source>
</evidence>
<dbReference type="Proteomes" id="UP000190166">
    <property type="component" value="Unassembled WGS sequence"/>
</dbReference>
<gene>
    <name evidence="4" type="ORF">SAMN05660461_5687</name>
</gene>
<dbReference type="STRING" id="393003.SAMN05660461_5687"/>
<dbReference type="EMBL" id="FUZZ01000005">
    <property type="protein sequence ID" value="SKD09795.1"/>
    <property type="molecule type" value="Genomic_DNA"/>
</dbReference>
<keyword evidence="1" id="KW-0472">Membrane</keyword>
<evidence type="ECO:0000259" key="2">
    <source>
        <dbReference type="Pfam" id="PF04773"/>
    </source>
</evidence>
<keyword evidence="5" id="KW-1185">Reference proteome</keyword>
<dbReference type="Pfam" id="PF04773">
    <property type="entry name" value="FecR"/>
    <property type="match status" value="1"/>
</dbReference>
<evidence type="ECO:0000313" key="4">
    <source>
        <dbReference type="EMBL" id="SKD09795.1"/>
    </source>
</evidence>
<protein>
    <submittedName>
        <fullName evidence="4">FecR family protein</fullName>
    </submittedName>
</protein>
<dbReference type="InterPro" id="IPR012373">
    <property type="entry name" value="Ferrdict_sens_TM"/>
</dbReference>
<dbReference type="RefSeq" id="WP_079472938.1">
    <property type="nucleotide sequence ID" value="NZ_FUZZ01000005.1"/>
</dbReference>
<feature type="transmembrane region" description="Helical" evidence="1">
    <location>
        <begin position="90"/>
        <end position="110"/>
    </location>
</feature>
<keyword evidence="1" id="KW-0812">Transmembrane</keyword>
<feature type="domain" description="FecR protein" evidence="2">
    <location>
        <begin position="190"/>
        <end position="283"/>
    </location>
</feature>
<evidence type="ECO:0000259" key="3">
    <source>
        <dbReference type="Pfam" id="PF16344"/>
    </source>
</evidence>
<organism evidence="4 5">
    <name type="scientific">Chitinophaga ginsengisegetis</name>
    <dbReference type="NCBI Taxonomy" id="393003"/>
    <lineage>
        <taxon>Bacteria</taxon>
        <taxon>Pseudomonadati</taxon>
        <taxon>Bacteroidota</taxon>
        <taxon>Chitinophagia</taxon>
        <taxon>Chitinophagales</taxon>
        <taxon>Chitinophagaceae</taxon>
        <taxon>Chitinophaga</taxon>
    </lineage>
</organism>
<dbReference type="AlphaFoldDB" id="A0A1T5PAN7"/>
<dbReference type="Pfam" id="PF16344">
    <property type="entry name" value="FecR_C"/>
    <property type="match status" value="1"/>
</dbReference>
<evidence type="ECO:0000313" key="5">
    <source>
        <dbReference type="Proteomes" id="UP000190166"/>
    </source>
</evidence>
<sequence length="396" mass="43920">MEQNQDLYKYADLILKYLREQATTAEQRELEAWLEKDVRHQQLLASLKDQESLRDALAFHEAIDVDADWQSVLARATPATSGRSIAWRRLVGWTAAAAAILGGVILAYNWRTTETKPVKMMAATSPPIKNDVLPGSNNATLQLGNGKTIHLGNQPEGAIKEEDGTTIAQQSGGLVYNKTNEPHTAALFNTLSTAKAGQYQLTLEDGTRVWLNAASSLRFPVHFTNGERRVELTGEGYFEVAASPDKPFRVMVQNMEVLVLGTHFNVGAYSKVVKTTLITGAVKIQVKDKRSWQLAPGQQANVQGDQVRISAADTEKAIAWKEGIFFFKDDDFREIMEQVARWYDLDVHYEGPLPAKLISGNISRQAKLSQVLEMLNFVSGANFRVNGKDVTITLSK</sequence>
<dbReference type="InterPro" id="IPR032508">
    <property type="entry name" value="FecR_C"/>
</dbReference>
<dbReference type="PANTHER" id="PTHR30273">
    <property type="entry name" value="PERIPLASMIC SIGNAL SENSOR AND SIGMA FACTOR ACTIVATOR FECR-RELATED"/>
    <property type="match status" value="1"/>
</dbReference>
<reference evidence="4 5" key="1">
    <citation type="submission" date="2017-02" db="EMBL/GenBank/DDBJ databases">
        <authorList>
            <person name="Peterson S.W."/>
        </authorList>
    </citation>
    <scope>NUCLEOTIDE SEQUENCE [LARGE SCALE GENOMIC DNA]</scope>
    <source>
        <strain evidence="4 5">DSM 18108</strain>
    </source>
</reference>
<name>A0A1T5PAN7_9BACT</name>
<proteinExistence type="predicted"/>